<dbReference type="GO" id="GO:0009694">
    <property type="term" value="P:jasmonic acid metabolic process"/>
    <property type="evidence" value="ECO:0007669"/>
    <property type="project" value="TreeGrafter"/>
</dbReference>
<dbReference type="GO" id="GO:0080030">
    <property type="term" value="F:methyl indole-3-acetate esterase activity"/>
    <property type="evidence" value="ECO:0007669"/>
    <property type="project" value="TreeGrafter"/>
</dbReference>
<keyword evidence="3" id="KW-1185">Reference proteome</keyword>
<feature type="domain" description="AB hydrolase-1" evidence="1">
    <location>
        <begin position="8"/>
        <end position="114"/>
    </location>
</feature>
<comment type="caution">
    <text evidence="2">The sequence shown here is derived from an EMBL/GenBank/DDBJ whole genome shotgun (WGS) entry which is preliminary data.</text>
</comment>
<proteinExistence type="predicted"/>
<name>A0A6A3AXR7_HIBSY</name>
<dbReference type="GO" id="GO:0080031">
    <property type="term" value="F:methyl salicylate esterase activity"/>
    <property type="evidence" value="ECO:0007669"/>
    <property type="project" value="TreeGrafter"/>
</dbReference>
<dbReference type="EMBL" id="VEPZ02000948">
    <property type="protein sequence ID" value="KAE8708257.1"/>
    <property type="molecule type" value="Genomic_DNA"/>
</dbReference>
<evidence type="ECO:0000313" key="3">
    <source>
        <dbReference type="Proteomes" id="UP000436088"/>
    </source>
</evidence>
<dbReference type="GO" id="GO:0080032">
    <property type="term" value="F:methyl jasmonate esterase activity"/>
    <property type="evidence" value="ECO:0007669"/>
    <property type="project" value="TreeGrafter"/>
</dbReference>
<dbReference type="InterPro" id="IPR029058">
    <property type="entry name" value="AB_hydrolase_fold"/>
</dbReference>
<dbReference type="Pfam" id="PF00561">
    <property type="entry name" value="Abhydrolase_1"/>
    <property type="match status" value="1"/>
</dbReference>
<dbReference type="SUPFAM" id="SSF53474">
    <property type="entry name" value="alpha/beta-Hydrolases"/>
    <property type="match status" value="1"/>
</dbReference>
<sequence>MGLGQAKHFVLVHGSCHGAWSWYKVVPLLKSGGHKVTAIDLAGSGVDPQQVNTLRSISDYIKPLREFMASLPDKQKVVLVAHSLGGLAISQAMQMFPEKISVAVFVTATMPGPTLNVSILIQKALNDQDSQMDNHYTYDGGLPTTFTFGPMFLCSKVYQLSPPEARFCTVDDPGKPAPSSTSYQRIRSYGHDVQAYTTL</sequence>
<dbReference type="Proteomes" id="UP000436088">
    <property type="component" value="Unassembled WGS sequence"/>
</dbReference>
<organism evidence="2 3">
    <name type="scientific">Hibiscus syriacus</name>
    <name type="common">Rose of Sharon</name>
    <dbReference type="NCBI Taxonomy" id="106335"/>
    <lineage>
        <taxon>Eukaryota</taxon>
        <taxon>Viridiplantae</taxon>
        <taxon>Streptophyta</taxon>
        <taxon>Embryophyta</taxon>
        <taxon>Tracheophyta</taxon>
        <taxon>Spermatophyta</taxon>
        <taxon>Magnoliopsida</taxon>
        <taxon>eudicotyledons</taxon>
        <taxon>Gunneridae</taxon>
        <taxon>Pentapetalae</taxon>
        <taxon>rosids</taxon>
        <taxon>malvids</taxon>
        <taxon>Malvales</taxon>
        <taxon>Malvaceae</taxon>
        <taxon>Malvoideae</taxon>
        <taxon>Hibiscus</taxon>
    </lineage>
</organism>
<dbReference type="PANTHER" id="PTHR10992">
    <property type="entry name" value="METHYLESTERASE FAMILY MEMBER"/>
    <property type="match status" value="1"/>
</dbReference>
<accession>A0A6A3AXR7</accession>
<gene>
    <name evidence="2" type="ORF">F3Y22_tig00110348pilonHSYRG00235</name>
</gene>
<dbReference type="GO" id="GO:0009696">
    <property type="term" value="P:salicylic acid metabolic process"/>
    <property type="evidence" value="ECO:0007669"/>
    <property type="project" value="TreeGrafter"/>
</dbReference>
<dbReference type="InterPro" id="IPR045889">
    <property type="entry name" value="MES/HNL"/>
</dbReference>
<evidence type="ECO:0000259" key="1">
    <source>
        <dbReference type="Pfam" id="PF00561"/>
    </source>
</evidence>
<reference evidence="2" key="1">
    <citation type="submission" date="2019-09" db="EMBL/GenBank/DDBJ databases">
        <title>Draft genome information of white flower Hibiscus syriacus.</title>
        <authorList>
            <person name="Kim Y.-M."/>
        </authorList>
    </citation>
    <scope>NUCLEOTIDE SEQUENCE [LARGE SCALE GENOMIC DNA]</scope>
    <source>
        <strain evidence="2">YM2019G1</strain>
    </source>
</reference>
<dbReference type="Gene3D" id="3.40.50.1820">
    <property type="entry name" value="alpha/beta hydrolase"/>
    <property type="match status" value="1"/>
</dbReference>
<protein>
    <submittedName>
        <fullName evidence="2">Methyl esterase 10, putative isoform 2</fullName>
    </submittedName>
</protein>
<dbReference type="InterPro" id="IPR000073">
    <property type="entry name" value="AB_hydrolase_1"/>
</dbReference>
<dbReference type="AlphaFoldDB" id="A0A6A3AXR7"/>
<dbReference type="PANTHER" id="PTHR10992:SF1002">
    <property type="entry name" value="SALICYLIC ACID-BINDING PROTEIN 2-LIKE"/>
    <property type="match status" value="1"/>
</dbReference>
<evidence type="ECO:0000313" key="2">
    <source>
        <dbReference type="EMBL" id="KAE8708257.1"/>
    </source>
</evidence>